<evidence type="ECO:0000256" key="1">
    <source>
        <dbReference type="ARBA" id="ARBA00006485"/>
    </source>
</evidence>
<evidence type="ECO:0000256" key="6">
    <source>
        <dbReference type="ARBA" id="ARBA00022741"/>
    </source>
</evidence>
<dbReference type="GO" id="GO:0005524">
    <property type="term" value="F:ATP binding"/>
    <property type="evidence" value="ECO:0007669"/>
    <property type="project" value="UniProtKB-UniRule"/>
</dbReference>
<sequence>MNRIDISNFDFLYVIGKGTYGIVYKALDKKENNFVAIKKIINLCDENYGISKCILRELTILQKIKHKNIINLKYVFYGKDIEDKLKGENLENSCLYLAFEYCDIDLFNLIKNHNLNIKEIKYIIFELLLALSYFHSNNYIHRDIKPENIFITSEGEIKLGDLGMSVEKSDHMTPTVVTLWYRAPEILLKSTNYDQKVDIWSLGCLFMELIQGRPLFPGKNDCTQLELIYLLLGDKDKLTTVDKERKDMFPYFEINMLKDAIDDEHTVDLISKMLIYDPNYRISSKEALKHPCFQDIEQVKFSYNF</sequence>
<evidence type="ECO:0000256" key="13">
    <source>
        <dbReference type="ARBA" id="ARBA00047811"/>
    </source>
</evidence>
<dbReference type="InterPro" id="IPR011009">
    <property type="entry name" value="Kinase-like_dom_sf"/>
</dbReference>
<dbReference type="SMART" id="SM00220">
    <property type="entry name" value="S_TKc"/>
    <property type="match status" value="1"/>
</dbReference>
<evidence type="ECO:0000256" key="15">
    <source>
        <dbReference type="ARBA" id="ARBA00049280"/>
    </source>
</evidence>
<dbReference type="InterPro" id="IPR008271">
    <property type="entry name" value="Ser/Thr_kinase_AS"/>
</dbReference>
<gene>
    <name evidence="19" type="primary">PK6</name>
    <name evidence="19" type="ORF">PRCDC_1336100</name>
</gene>
<proteinExistence type="inferred from homology"/>
<dbReference type="EC" id="2.7.11.22" evidence="3"/>
<comment type="similarity">
    <text evidence="1">Belongs to the protein kinase superfamily. CMGC Ser/Thr protein kinase family. CDC2/CDKX subfamily.</text>
</comment>
<evidence type="ECO:0000256" key="11">
    <source>
        <dbReference type="ARBA" id="ARBA00041902"/>
    </source>
</evidence>
<keyword evidence="8 16" id="KW-0067">ATP-binding</keyword>
<keyword evidence="6 16" id="KW-0547">Nucleotide-binding</keyword>
<evidence type="ECO:0000313" key="20">
    <source>
        <dbReference type="Proteomes" id="UP000027581"/>
    </source>
</evidence>
<dbReference type="Pfam" id="PF00069">
    <property type="entry name" value="Pkinase"/>
    <property type="match status" value="1"/>
</dbReference>
<evidence type="ECO:0000256" key="10">
    <source>
        <dbReference type="ARBA" id="ARBA00039612"/>
    </source>
</evidence>
<dbReference type="EC" id="2.7.11.23" evidence="2"/>
<protein>
    <recommendedName>
        <fullName evidence="10">Cyclin-dependent kinase 2 homolog</fullName>
        <ecNumber evidence="3">2.7.11.22</ecNumber>
        <ecNumber evidence="2">2.7.11.23</ecNumber>
    </recommendedName>
    <alternativeName>
        <fullName evidence="11">Cell division control protein 2 homolog</fullName>
    </alternativeName>
    <alternativeName>
        <fullName evidence="12">cdc2-related kinase 2</fullName>
    </alternativeName>
</protein>
<comment type="catalytic activity">
    <reaction evidence="14">
        <text>L-seryl-[protein] + ATP = O-phospho-L-seryl-[protein] + ADP + H(+)</text>
        <dbReference type="Rhea" id="RHEA:17989"/>
        <dbReference type="Rhea" id="RHEA-COMP:9863"/>
        <dbReference type="Rhea" id="RHEA-COMP:11604"/>
        <dbReference type="ChEBI" id="CHEBI:15378"/>
        <dbReference type="ChEBI" id="CHEBI:29999"/>
        <dbReference type="ChEBI" id="CHEBI:30616"/>
        <dbReference type="ChEBI" id="CHEBI:83421"/>
        <dbReference type="ChEBI" id="CHEBI:456216"/>
        <dbReference type="EC" id="2.7.11.22"/>
    </reaction>
</comment>
<dbReference type="VEuPathDB" id="PlasmoDB:PRG01_1339600"/>
<reference evidence="19" key="2">
    <citation type="submission" date="2014-05" db="EMBL/GenBank/DDBJ databases">
        <title>The genome sequences of chimpanzee malaria parasites reveal the path to human adaptation.</title>
        <authorList>
            <person name="Otto T.D."/>
            <person name="Rayner J.C."/>
            <person name="Boehme U."/>
            <person name="Pain A."/>
            <person name="Spottiswoode N."/>
            <person name="Sanders M."/>
            <person name="Quail M."/>
            <person name="Ollomo B."/>
            <person name="Renaud F."/>
            <person name="Thomas A.W."/>
            <person name="Prugnolle F."/>
            <person name="Conway D.J."/>
            <person name="Newbold C."/>
            <person name="Berriman M."/>
        </authorList>
    </citation>
    <scope>NUCLEOTIDE SEQUENCE [LARGE SCALE GENOMIC DNA]</scope>
    <source>
        <strain evidence="19">CDC</strain>
    </source>
</reference>
<evidence type="ECO:0000256" key="14">
    <source>
        <dbReference type="ARBA" id="ARBA00048367"/>
    </source>
</evidence>
<dbReference type="VEuPathDB" id="PlasmoDB:PRCDC_1336100"/>
<dbReference type="GO" id="GO:0016592">
    <property type="term" value="C:mediator complex"/>
    <property type="evidence" value="ECO:0007669"/>
    <property type="project" value="TreeGrafter"/>
</dbReference>
<dbReference type="PROSITE" id="PS00107">
    <property type="entry name" value="PROTEIN_KINASE_ATP"/>
    <property type="match status" value="1"/>
</dbReference>
<evidence type="ECO:0000256" key="7">
    <source>
        <dbReference type="ARBA" id="ARBA00022777"/>
    </source>
</evidence>
<evidence type="ECO:0000259" key="18">
    <source>
        <dbReference type="PROSITE" id="PS50011"/>
    </source>
</evidence>
<comment type="subunit">
    <text evidence="9">May form a complex composed of at least the catalytic subunit CRK2 and a cyclin.</text>
</comment>
<dbReference type="GO" id="GO:0106310">
    <property type="term" value="F:protein serine kinase activity"/>
    <property type="evidence" value="ECO:0007669"/>
    <property type="project" value="RHEA"/>
</dbReference>
<dbReference type="PANTHER" id="PTHR24056">
    <property type="entry name" value="CELL DIVISION PROTEIN KINASE"/>
    <property type="match status" value="1"/>
</dbReference>
<keyword evidence="7 19" id="KW-0418">Kinase</keyword>
<dbReference type="InterPro" id="IPR050108">
    <property type="entry name" value="CDK"/>
</dbReference>
<dbReference type="EMBL" id="HG810774">
    <property type="protein sequence ID" value="CDO66161.1"/>
    <property type="molecule type" value="Genomic_DNA"/>
</dbReference>
<keyword evidence="20" id="KW-1185">Reference proteome</keyword>
<keyword evidence="5 19" id="KW-0808">Transferase</keyword>
<dbReference type="Gene3D" id="1.10.510.10">
    <property type="entry name" value="Transferase(Phosphotransferase) domain 1"/>
    <property type="match status" value="1"/>
</dbReference>
<evidence type="ECO:0000256" key="8">
    <source>
        <dbReference type="ARBA" id="ARBA00022840"/>
    </source>
</evidence>
<feature type="binding site" evidence="16">
    <location>
        <position position="39"/>
    </location>
    <ligand>
        <name>ATP</name>
        <dbReference type="ChEBI" id="CHEBI:30616"/>
    </ligand>
</feature>
<evidence type="ECO:0000256" key="9">
    <source>
        <dbReference type="ARBA" id="ARBA00038543"/>
    </source>
</evidence>
<comment type="catalytic activity">
    <reaction evidence="15">
        <text>[DNA-directed RNA polymerase] + ATP = phospho-[DNA-directed RNA polymerase] + ADP + H(+)</text>
        <dbReference type="Rhea" id="RHEA:10216"/>
        <dbReference type="Rhea" id="RHEA-COMP:11321"/>
        <dbReference type="Rhea" id="RHEA-COMP:11322"/>
        <dbReference type="ChEBI" id="CHEBI:15378"/>
        <dbReference type="ChEBI" id="CHEBI:30616"/>
        <dbReference type="ChEBI" id="CHEBI:43176"/>
        <dbReference type="ChEBI" id="CHEBI:68546"/>
        <dbReference type="ChEBI" id="CHEBI:456216"/>
        <dbReference type="EC" id="2.7.11.23"/>
    </reaction>
</comment>
<dbReference type="GO" id="GO:0004693">
    <property type="term" value="F:cyclin-dependent protein serine/threonine kinase activity"/>
    <property type="evidence" value="ECO:0007669"/>
    <property type="project" value="UniProtKB-EC"/>
</dbReference>
<organism evidence="19 20">
    <name type="scientific">Plasmodium reichenowi</name>
    <dbReference type="NCBI Taxonomy" id="5854"/>
    <lineage>
        <taxon>Eukaryota</taxon>
        <taxon>Sar</taxon>
        <taxon>Alveolata</taxon>
        <taxon>Apicomplexa</taxon>
        <taxon>Aconoidasida</taxon>
        <taxon>Haemosporida</taxon>
        <taxon>Plasmodiidae</taxon>
        <taxon>Plasmodium</taxon>
        <taxon>Plasmodium (Laverania)</taxon>
    </lineage>
</organism>
<keyword evidence="4 17" id="KW-0723">Serine/threonine-protein kinase</keyword>
<dbReference type="PANTHER" id="PTHR24056:SF495">
    <property type="entry name" value="CYCLIN-DEPENDENT KINASE 8-RELATED"/>
    <property type="match status" value="1"/>
</dbReference>
<dbReference type="PROSITE" id="PS50011">
    <property type="entry name" value="PROTEIN_KINASE_DOM"/>
    <property type="match status" value="1"/>
</dbReference>
<evidence type="ECO:0000256" key="3">
    <source>
        <dbReference type="ARBA" id="ARBA00012425"/>
    </source>
</evidence>
<reference evidence="19" key="1">
    <citation type="submission" date="2014-01" db="EMBL/GenBank/DDBJ databases">
        <authorList>
            <person name="Aslett M."/>
        </authorList>
    </citation>
    <scope>NUCLEOTIDE SEQUENCE</scope>
    <source>
        <strain evidence="19">CDC</strain>
    </source>
</reference>
<accession>A0A060S2Y7</accession>
<dbReference type="FunFam" id="3.30.200.20:FF:000738">
    <property type="entry name" value="CMGC/CDK protein kinase"/>
    <property type="match status" value="1"/>
</dbReference>
<dbReference type="InterPro" id="IPR000719">
    <property type="entry name" value="Prot_kinase_dom"/>
</dbReference>
<evidence type="ECO:0000256" key="12">
    <source>
        <dbReference type="ARBA" id="ARBA00042858"/>
    </source>
</evidence>
<dbReference type="FunFam" id="1.10.510.10:FF:000964">
    <property type="entry name" value="CMGC/CDK protein kinase"/>
    <property type="match status" value="1"/>
</dbReference>
<evidence type="ECO:0000256" key="17">
    <source>
        <dbReference type="RuleBase" id="RU000304"/>
    </source>
</evidence>
<dbReference type="AlphaFoldDB" id="A0A060S2Y7"/>
<dbReference type="Proteomes" id="UP000027581">
    <property type="component" value="Unassembled WGS sequence"/>
</dbReference>
<dbReference type="SUPFAM" id="SSF56112">
    <property type="entry name" value="Protein kinase-like (PK-like)"/>
    <property type="match status" value="1"/>
</dbReference>
<evidence type="ECO:0000256" key="16">
    <source>
        <dbReference type="PROSITE-ProRule" id="PRU10141"/>
    </source>
</evidence>
<comment type="catalytic activity">
    <reaction evidence="13">
        <text>L-threonyl-[protein] + ATP = O-phospho-L-threonyl-[protein] + ADP + H(+)</text>
        <dbReference type="Rhea" id="RHEA:46608"/>
        <dbReference type="Rhea" id="RHEA-COMP:11060"/>
        <dbReference type="Rhea" id="RHEA-COMP:11605"/>
        <dbReference type="ChEBI" id="CHEBI:15378"/>
        <dbReference type="ChEBI" id="CHEBI:30013"/>
        <dbReference type="ChEBI" id="CHEBI:30616"/>
        <dbReference type="ChEBI" id="CHEBI:61977"/>
        <dbReference type="ChEBI" id="CHEBI:456216"/>
        <dbReference type="EC" id="2.7.11.22"/>
    </reaction>
</comment>
<dbReference type="GO" id="GO:0008353">
    <property type="term" value="F:RNA polymerase II CTD heptapeptide repeat kinase activity"/>
    <property type="evidence" value="ECO:0007669"/>
    <property type="project" value="UniProtKB-EC"/>
</dbReference>
<dbReference type="PROSITE" id="PS00108">
    <property type="entry name" value="PROTEIN_KINASE_ST"/>
    <property type="match status" value="1"/>
</dbReference>
<name>A0A060S2Y7_PLARE</name>
<dbReference type="Gene3D" id="3.30.200.20">
    <property type="entry name" value="Phosphorylase Kinase, domain 1"/>
    <property type="match status" value="1"/>
</dbReference>
<dbReference type="PhylomeDB" id="A0A060S2Y7"/>
<evidence type="ECO:0000313" key="19">
    <source>
        <dbReference type="EMBL" id="CDO66161.1"/>
    </source>
</evidence>
<feature type="domain" description="Protein kinase" evidence="18">
    <location>
        <begin position="9"/>
        <end position="293"/>
    </location>
</feature>
<dbReference type="InterPro" id="IPR017441">
    <property type="entry name" value="Protein_kinase_ATP_BS"/>
</dbReference>
<evidence type="ECO:0000256" key="5">
    <source>
        <dbReference type="ARBA" id="ARBA00022679"/>
    </source>
</evidence>
<evidence type="ECO:0000256" key="4">
    <source>
        <dbReference type="ARBA" id="ARBA00022527"/>
    </source>
</evidence>
<evidence type="ECO:0000256" key="2">
    <source>
        <dbReference type="ARBA" id="ARBA00012409"/>
    </source>
</evidence>